<feature type="region of interest" description="Disordered" evidence="1">
    <location>
        <begin position="1"/>
        <end position="27"/>
    </location>
</feature>
<reference evidence="2 3" key="2">
    <citation type="journal article" date="2017" name="Front. Plant Sci.">
        <title>Gene Classification and Mining of Molecular Markers Useful in Red Clover (Trifolium pratense) Breeding.</title>
        <authorList>
            <person name="Istvanek J."/>
            <person name="Dluhosova J."/>
            <person name="Dluhos P."/>
            <person name="Patkova L."/>
            <person name="Nedelnik J."/>
            <person name="Repkova J."/>
        </authorList>
    </citation>
    <scope>NUCLEOTIDE SEQUENCE [LARGE SCALE GENOMIC DNA]</scope>
    <source>
        <strain evidence="3">cv. Tatra</strain>
        <tissue evidence="2">Young leaves</tissue>
    </source>
</reference>
<reference evidence="2 3" key="1">
    <citation type="journal article" date="2014" name="Am. J. Bot.">
        <title>Genome assembly and annotation for red clover (Trifolium pratense; Fabaceae).</title>
        <authorList>
            <person name="Istvanek J."/>
            <person name="Jaros M."/>
            <person name="Krenek A."/>
            <person name="Repkova J."/>
        </authorList>
    </citation>
    <scope>NUCLEOTIDE SEQUENCE [LARGE SCALE GENOMIC DNA]</scope>
    <source>
        <strain evidence="3">cv. Tatra</strain>
        <tissue evidence="2">Young leaves</tissue>
    </source>
</reference>
<sequence>MALESDRERGATVREGEVMSGGHGGGYCEIGRDGGCVVLLMLEVVEGLLKMVSSNGGVGDERGEVGDDDIGS</sequence>
<dbReference type="AlphaFoldDB" id="A0A2K3MJK1"/>
<protein>
    <submittedName>
        <fullName evidence="2">Uncharacterized protein</fullName>
    </submittedName>
</protein>
<gene>
    <name evidence="2" type="ORF">L195_g047107</name>
</gene>
<dbReference type="EMBL" id="ASHM01064591">
    <property type="protein sequence ID" value="PNX90978.1"/>
    <property type="molecule type" value="Genomic_DNA"/>
</dbReference>
<feature type="region of interest" description="Disordered" evidence="1">
    <location>
        <begin position="53"/>
        <end position="72"/>
    </location>
</feature>
<accession>A0A2K3MJK1</accession>
<evidence type="ECO:0000256" key="1">
    <source>
        <dbReference type="SAM" id="MobiDB-lite"/>
    </source>
</evidence>
<evidence type="ECO:0000313" key="2">
    <source>
        <dbReference type="EMBL" id="PNX90978.1"/>
    </source>
</evidence>
<evidence type="ECO:0000313" key="3">
    <source>
        <dbReference type="Proteomes" id="UP000236291"/>
    </source>
</evidence>
<feature type="compositionally biased region" description="Basic and acidic residues" evidence="1">
    <location>
        <begin position="1"/>
        <end position="17"/>
    </location>
</feature>
<proteinExistence type="predicted"/>
<organism evidence="2 3">
    <name type="scientific">Trifolium pratense</name>
    <name type="common">Red clover</name>
    <dbReference type="NCBI Taxonomy" id="57577"/>
    <lineage>
        <taxon>Eukaryota</taxon>
        <taxon>Viridiplantae</taxon>
        <taxon>Streptophyta</taxon>
        <taxon>Embryophyta</taxon>
        <taxon>Tracheophyta</taxon>
        <taxon>Spermatophyta</taxon>
        <taxon>Magnoliopsida</taxon>
        <taxon>eudicotyledons</taxon>
        <taxon>Gunneridae</taxon>
        <taxon>Pentapetalae</taxon>
        <taxon>rosids</taxon>
        <taxon>fabids</taxon>
        <taxon>Fabales</taxon>
        <taxon>Fabaceae</taxon>
        <taxon>Papilionoideae</taxon>
        <taxon>50 kb inversion clade</taxon>
        <taxon>NPAAA clade</taxon>
        <taxon>Hologalegina</taxon>
        <taxon>IRL clade</taxon>
        <taxon>Trifolieae</taxon>
        <taxon>Trifolium</taxon>
    </lineage>
</organism>
<comment type="caution">
    <text evidence="2">The sequence shown here is derived from an EMBL/GenBank/DDBJ whole genome shotgun (WGS) entry which is preliminary data.</text>
</comment>
<name>A0A2K3MJK1_TRIPR</name>
<dbReference type="Proteomes" id="UP000236291">
    <property type="component" value="Unassembled WGS sequence"/>
</dbReference>